<accession>A0A1B7N4U3</accession>
<keyword evidence="1" id="KW-1133">Transmembrane helix</keyword>
<name>A0A1B7N4U3_9AGAM</name>
<evidence type="ECO:0000313" key="3">
    <source>
        <dbReference type="Proteomes" id="UP000092154"/>
    </source>
</evidence>
<dbReference type="EMBL" id="KV448233">
    <property type="protein sequence ID" value="OAX39863.1"/>
    <property type="molecule type" value="Genomic_DNA"/>
</dbReference>
<feature type="transmembrane region" description="Helical" evidence="1">
    <location>
        <begin position="76"/>
        <end position="99"/>
    </location>
</feature>
<dbReference type="Proteomes" id="UP000092154">
    <property type="component" value="Unassembled WGS sequence"/>
</dbReference>
<organism evidence="2 3">
    <name type="scientific">Rhizopogon vinicolor AM-OR11-026</name>
    <dbReference type="NCBI Taxonomy" id="1314800"/>
    <lineage>
        <taxon>Eukaryota</taxon>
        <taxon>Fungi</taxon>
        <taxon>Dikarya</taxon>
        <taxon>Basidiomycota</taxon>
        <taxon>Agaricomycotina</taxon>
        <taxon>Agaricomycetes</taxon>
        <taxon>Agaricomycetidae</taxon>
        <taxon>Boletales</taxon>
        <taxon>Suillineae</taxon>
        <taxon>Rhizopogonaceae</taxon>
        <taxon>Rhizopogon</taxon>
    </lineage>
</organism>
<reference evidence="2 3" key="1">
    <citation type="submission" date="2016-06" db="EMBL/GenBank/DDBJ databases">
        <title>Comparative genomics of the ectomycorrhizal sister species Rhizopogon vinicolor and Rhizopogon vesiculosus (Basidiomycota: Boletales) reveals a divergence of the mating type B locus.</title>
        <authorList>
            <consortium name="DOE Joint Genome Institute"/>
            <person name="Mujic A.B."/>
            <person name="Kuo A."/>
            <person name="Tritt A."/>
            <person name="Lipzen A."/>
            <person name="Chen C."/>
            <person name="Johnson J."/>
            <person name="Sharma A."/>
            <person name="Barry K."/>
            <person name="Grigoriev I.V."/>
            <person name="Spatafora J.W."/>
        </authorList>
    </citation>
    <scope>NUCLEOTIDE SEQUENCE [LARGE SCALE GENOMIC DNA]</scope>
    <source>
        <strain evidence="2 3">AM-OR11-026</strain>
    </source>
</reference>
<keyword evidence="1" id="KW-0812">Transmembrane</keyword>
<evidence type="ECO:0000256" key="1">
    <source>
        <dbReference type="SAM" id="Phobius"/>
    </source>
</evidence>
<protein>
    <submittedName>
        <fullName evidence="2">Uncharacterized protein</fullName>
    </submittedName>
</protein>
<evidence type="ECO:0000313" key="2">
    <source>
        <dbReference type="EMBL" id="OAX39863.1"/>
    </source>
</evidence>
<keyword evidence="3" id="KW-1185">Reference proteome</keyword>
<dbReference type="AlphaFoldDB" id="A0A1B7N4U3"/>
<dbReference type="InParanoid" id="A0A1B7N4U3"/>
<sequence length="113" mass="13152">MAQVLSRPDTNNHIPELCKKQVHCTFAGFSKVVRKDGLTRHVNETHLQVIMWGYTLCKAIPAPVFTTPQAPNFHHFIYFGIYSMPLFREIFFLLMLCSYDVTRTKSCLRRESD</sequence>
<gene>
    <name evidence="2" type="ORF">K503DRAFT_50121</name>
</gene>
<proteinExistence type="predicted"/>
<keyword evidence="1" id="KW-0472">Membrane</keyword>